<feature type="compositionally biased region" description="Polar residues" evidence="1">
    <location>
        <begin position="536"/>
        <end position="546"/>
    </location>
</feature>
<feature type="region of interest" description="Disordered" evidence="1">
    <location>
        <begin position="210"/>
        <end position="230"/>
    </location>
</feature>
<name>A0AAW1V3F6_9CUCU</name>
<feature type="signal peptide" evidence="3">
    <location>
        <begin position="1"/>
        <end position="22"/>
    </location>
</feature>
<dbReference type="GO" id="GO:0005886">
    <property type="term" value="C:plasma membrane"/>
    <property type="evidence" value="ECO:0007669"/>
    <property type="project" value="TreeGrafter"/>
</dbReference>
<dbReference type="InterPro" id="IPR045219">
    <property type="entry name" value="PKAT"/>
</dbReference>
<evidence type="ECO:0000256" key="2">
    <source>
        <dbReference type="SAM" id="Phobius"/>
    </source>
</evidence>
<sequence length="546" mass="60761">MFSSRPVHIIFVILQIFILVQSEDYRVELNSNGPIVRGATIRFTATLYHGDGLASGSYDYFWTDDAIPPHSTKITSSDAVVSWEVNYDSDLYPPGPYEVQVIIKKDFYIIYYAITSGRIHFKILDTLSGTLHLTQNNVTRDTQYISSATSVTAAVNLTQPDSNFVRNATSVTTFWFIDCIYYGPTINGHFSHLFPVSGEEHSIDALMVADFNPPPPPLTTTTTSTSTTMKPSTTVFTTTVQPTVTTTSKSNSSTNHSTTPTVTNASIKVSSLAPLSNETLKNVLHSNINAKTLQKRSTELHNTTVERKQKIMEYVNGTLVPYNGSFPYICNGTVAVGNKKSYGYFNRKVIVKAPIASVKVTGNDWLQHGDILTLNVACDGAPSLRYCVKFARGIYNATGNETCEVYLTMESCSFLIQRYLWESAQHTVIIIIENDVTKVVKTVAVTVYKVKKQAQLSVIVVPVAFSLVAVVLVIFGLAYYIQNRNRFIVEVADFHFGVDYSDMEYKTFRERLQESFVNAFTRAPSPDPSEAPNWSFGHSQKYGSMT</sequence>
<feature type="chain" id="PRO_5043811064" description="Allorecognition 2" evidence="3">
    <location>
        <begin position="23"/>
        <end position="546"/>
    </location>
</feature>
<proteinExistence type="predicted"/>
<gene>
    <name evidence="4" type="ORF">WA026_018397</name>
</gene>
<evidence type="ECO:0000256" key="1">
    <source>
        <dbReference type="SAM" id="MobiDB-lite"/>
    </source>
</evidence>
<dbReference type="EMBL" id="JARQZJ010000102">
    <property type="protein sequence ID" value="KAK9886745.1"/>
    <property type="molecule type" value="Genomic_DNA"/>
</dbReference>
<keyword evidence="5" id="KW-1185">Reference proteome</keyword>
<comment type="caution">
    <text evidence="4">The sequence shown here is derived from an EMBL/GenBank/DDBJ whole genome shotgun (WGS) entry which is preliminary data.</text>
</comment>
<reference evidence="4 5" key="1">
    <citation type="submission" date="2023-03" db="EMBL/GenBank/DDBJ databases">
        <title>Genome insight into feeding habits of ladybird beetles.</title>
        <authorList>
            <person name="Li H.-S."/>
            <person name="Huang Y.-H."/>
            <person name="Pang H."/>
        </authorList>
    </citation>
    <scope>NUCLEOTIDE SEQUENCE [LARGE SCALE GENOMIC DNA]</scope>
    <source>
        <strain evidence="4">SYSU_2023b</strain>
        <tissue evidence="4">Whole body</tissue>
    </source>
</reference>
<dbReference type="PANTHER" id="PTHR11861:SF8">
    <property type="entry name" value="PKD DOMAIN-CONTAINING PROTEIN"/>
    <property type="match status" value="1"/>
</dbReference>
<organism evidence="4 5">
    <name type="scientific">Henosepilachna vigintioctopunctata</name>
    <dbReference type="NCBI Taxonomy" id="420089"/>
    <lineage>
        <taxon>Eukaryota</taxon>
        <taxon>Metazoa</taxon>
        <taxon>Ecdysozoa</taxon>
        <taxon>Arthropoda</taxon>
        <taxon>Hexapoda</taxon>
        <taxon>Insecta</taxon>
        <taxon>Pterygota</taxon>
        <taxon>Neoptera</taxon>
        <taxon>Endopterygota</taxon>
        <taxon>Coleoptera</taxon>
        <taxon>Polyphaga</taxon>
        <taxon>Cucujiformia</taxon>
        <taxon>Coccinelloidea</taxon>
        <taxon>Coccinellidae</taxon>
        <taxon>Epilachninae</taxon>
        <taxon>Epilachnini</taxon>
        <taxon>Henosepilachna</taxon>
    </lineage>
</organism>
<keyword evidence="2" id="KW-0812">Transmembrane</keyword>
<protein>
    <recommendedName>
        <fullName evidence="6">Allorecognition 2</fullName>
    </recommendedName>
</protein>
<feature type="region of interest" description="Disordered" evidence="1">
    <location>
        <begin position="523"/>
        <end position="546"/>
    </location>
</feature>
<feature type="transmembrane region" description="Helical" evidence="2">
    <location>
        <begin position="459"/>
        <end position="481"/>
    </location>
</feature>
<evidence type="ECO:0000313" key="4">
    <source>
        <dbReference type="EMBL" id="KAK9886745.1"/>
    </source>
</evidence>
<keyword evidence="2" id="KW-1133">Transmembrane helix</keyword>
<keyword evidence="2" id="KW-0472">Membrane</keyword>
<dbReference type="PANTHER" id="PTHR11861">
    <property type="entry name" value="MELANOCYTE PROTEIN PMEL 17-RELATED"/>
    <property type="match status" value="1"/>
</dbReference>
<keyword evidence="3" id="KW-0732">Signal</keyword>
<evidence type="ECO:0008006" key="6">
    <source>
        <dbReference type="Google" id="ProtNLM"/>
    </source>
</evidence>
<dbReference type="Proteomes" id="UP001431783">
    <property type="component" value="Unassembled WGS sequence"/>
</dbReference>
<evidence type="ECO:0000256" key="3">
    <source>
        <dbReference type="SAM" id="SignalP"/>
    </source>
</evidence>
<feature type="compositionally biased region" description="Low complexity" evidence="1">
    <location>
        <begin position="219"/>
        <end position="230"/>
    </location>
</feature>
<feature type="region of interest" description="Disordered" evidence="1">
    <location>
        <begin position="243"/>
        <end position="262"/>
    </location>
</feature>
<accession>A0AAW1V3F6</accession>
<evidence type="ECO:0000313" key="5">
    <source>
        <dbReference type="Proteomes" id="UP001431783"/>
    </source>
</evidence>
<dbReference type="AlphaFoldDB" id="A0AAW1V3F6"/>